<evidence type="ECO:0000259" key="13">
    <source>
        <dbReference type="Pfam" id="PF00294"/>
    </source>
</evidence>
<comment type="catalytic activity">
    <reaction evidence="12">
        <text>D-ribose + ATP = D-ribose 5-phosphate + ADP + H(+)</text>
        <dbReference type="Rhea" id="RHEA:13697"/>
        <dbReference type="ChEBI" id="CHEBI:15378"/>
        <dbReference type="ChEBI" id="CHEBI:30616"/>
        <dbReference type="ChEBI" id="CHEBI:47013"/>
        <dbReference type="ChEBI" id="CHEBI:78346"/>
        <dbReference type="ChEBI" id="CHEBI:456216"/>
        <dbReference type="EC" id="2.7.1.15"/>
    </reaction>
</comment>
<feature type="binding site" evidence="12">
    <location>
        <position position="287"/>
    </location>
    <ligand>
        <name>K(+)</name>
        <dbReference type="ChEBI" id="CHEBI:29103"/>
    </ligand>
</feature>
<keyword evidence="8 12" id="KW-0067">ATP-binding</keyword>
<proteinExistence type="inferred from homology"/>
<keyword evidence="12" id="KW-0963">Cytoplasm</keyword>
<organism evidence="14">
    <name type="scientific">Candidatus Enterococcus dunnyi</name>
    <dbReference type="NCBI Taxonomy" id="1834192"/>
    <lineage>
        <taxon>Bacteria</taxon>
        <taxon>Bacillati</taxon>
        <taxon>Bacillota</taxon>
        <taxon>Bacilli</taxon>
        <taxon>Lactobacillales</taxon>
        <taxon>Enterococcaceae</taxon>
        <taxon>Enterococcus</taxon>
    </lineage>
</organism>
<comment type="pathway">
    <text evidence="12">Carbohydrate metabolism; D-ribose degradation; D-ribose 5-phosphate from beta-D-ribopyranose: step 2/2.</text>
</comment>
<dbReference type="PANTHER" id="PTHR10584">
    <property type="entry name" value="SUGAR KINASE"/>
    <property type="match status" value="1"/>
</dbReference>
<feature type="binding site" evidence="12">
    <location>
        <position position="289"/>
    </location>
    <ligand>
        <name>K(+)</name>
        <dbReference type="ChEBI" id="CHEBI:29103"/>
    </ligand>
</feature>
<dbReference type="NCBIfam" id="TIGR02152">
    <property type="entry name" value="D_ribokin_bact"/>
    <property type="match status" value="1"/>
</dbReference>
<reference evidence="15" key="3">
    <citation type="submission" date="2024-03" db="EMBL/GenBank/DDBJ databases">
        <title>The Genome Sequence of Enterococcus sp. DIV0238c.</title>
        <authorList>
            <consortium name="The Broad Institute Genomics Platform"/>
            <consortium name="The Broad Institute Microbial Omics Core"/>
            <consortium name="The Broad Institute Genomic Center for Infectious Diseases"/>
            <person name="Earl A."/>
            <person name="Manson A."/>
            <person name="Gilmore M."/>
            <person name="Schwartman J."/>
            <person name="Shea T."/>
            <person name="Abouelleil A."/>
            <person name="Cao P."/>
            <person name="Chapman S."/>
            <person name="Cusick C."/>
            <person name="Young S."/>
            <person name="Neafsey D."/>
            <person name="Nusbaum C."/>
            <person name="Birren B."/>
        </authorList>
    </citation>
    <scope>NUCLEOTIDE SEQUENCE</scope>
    <source>
        <strain evidence="15">9D6_DIV0238</strain>
    </source>
</reference>
<dbReference type="GO" id="GO:0005524">
    <property type="term" value="F:ATP binding"/>
    <property type="evidence" value="ECO:0007669"/>
    <property type="project" value="UniProtKB-UniRule"/>
</dbReference>
<evidence type="ECO:0000256" key="12">
    <source>
        <dbReference type="HAMAP-Rule" id="MF_01987"/>
    </source>
</evidence>
<reference evidence="14" key="1">
    <citation type="submission" date="2017-05" db="EMBL/GenBank/DDBJ databases">
        <title>The Genome Sequence of Enterococcus sp. 9D6_DIV0238.</title>
        <authorList>
            <consortium name="The Broad Institute Genomics Platform"/>
            <consortium name="The Broad Institute Genomic Center for Infectious Diseases"/>
            <person name="Earl A."/>
            <person name="Manson A."/>
            <person name="Schwartman J."/>
            <person name="Gilmore M."/>
            <person name="Abouelleil A."/>
            <person name="Cao P."/>
            <person name="Chapman S."/>
            <person name="Cusick C."/>
            <person name="Shea T."/>
            <person name="Young S."/>
            <person name="Neafsey D."/>
            <person name="Nusbaum C."/>
            <person name="Birren B."/>
        </authorList>
    </citation>
    <scope>NUCLEOTIDE SEQUENCE [LARGE SCALE GENOMIC DNA]</scope>
    <source>
        <strain evidence="14">9D6_DIV0238</strain>
    </source>
</reference>
<comment type="activity regulation">
    <text evidence="12">Activated by a monovalent cation that binds near, but not in, the active site. The most likely occupant of the site in vivo is potassium. Ion binding induces a conformational change that may alter substrate affinity.</text>
</comment>
<comment type="similarity">
    <text evidence="1">Belongs to the carbohydrate kinase pfkB family.</text>
</comment>
<dbReference type="SUPFAM" id="SSF53613">
    <property type="entry name" value="Ribokinase-like"/>
    <property type="match status" value="1"/>
</dbReference>
<feature type="binding site" evidence="12">
    <location>
        <position position="140"/>
    </location>
    <ligand>
        <name>substrate</name>
    </ligand>
</feature>
<dbReference type="GO" id="GO:0046872">
    <property type="term" value="F:metal ion binding"/>
    <property type="evidence" value="ECO:0007669"/>
    <property type="project" value="UniProtKB-KW"/>
</dbReference>
<protein>
    <recommendedName>
        <fullName evidence="3 12">Ribokinase</fullName>
        <shortName evidence="12">RK</shortName>
        <ecNumber evidence="2 12">2.7.1.15</ecNumber>
    </recommendedName>
</protein>
<dbReference type="AlphaFoldDB" id="A0A200JCU9"/>
<dbReference type="InterPro" id="IPR011611">
    <property type="entry name" value="PfkB_dom"/>
</dbReference>
<dbReference type="PANTHER" id="PTHR10584:SF166">
    <property type="entry name" value="RIBOKINASE"/>
    <property type="match status" value="1"/>
</dbReference>
<feature type="binding site" evidence="12">
    <location>
        <position position="253"/>
    </location>
    <ligand>
        <name>substrate</name>
    </ligand>
</feature>
<keyword evidence="16" id="KW-1185">Reference proteome</keyword>
<comment type="cofactor">
    <cofactor evidence="12">
        <name>Mg(2+)</name>
        <dbReference type="ChEBI" id="CHEBI:18420"/>
    </cofactor>
    <text evidence="12">Requires a divalent cation, most likely magnesium in vivo, as an electrophilic catalyst to aid phosphoryl group transfer. It is the chelate of the metal and the nucleotide that is the actual substrate.</text>
</comment>
<evidence type="ECO:0000256" key="2">
    <source>
        <dbReference type="ARBA" id="ARBA00012035"/>
    </source>
</evidence>
<feature type="binding site" evidence="12">
    <location>
        <begin position="221"/>
        <end position="226"/>
    </location>
    <ligand>
        <name>ATP</name>
        <dbReference type="ChEBI" id="CHEBI:30616"/>
    </ligand>
</feature>
<keyword evidence="10 12" id="KW-0630">Potassium</keyword>
<evidence type="ECO:0000256" key="7">
    <source>
        <dbReference type="ARBA" id="ARBA00022777"/>
    </source>
</evidence>
<dbReference type="InterPro" id="IPR011877">
    <property type="entry name" value="Ribokinase"/>
</dbReference>
<dbReference type="EMBL" id="CP147246">
    <property type="protein sequence ID" value="WYJ95561.1"/>
    <property type="molecule type" value="Genomic_DNA"/>
</dbReference>
<dbReference type="HAMAP" id="MF_01987">
    <property type="entry name" value="Ribokinase"/>
    <property type="match status" value="1"/>
</dbReference>
<dbReference type="Gene3D" id="3.40.1190.20">
    <property type="match status" value="1"/>
</dbReference>
<evidence type="ECO:0000256" key="5">
    <source>
        <dbReference type="ARBA" id="ARBA00022723"/>
    </source>
</evidence>
<evidence type="ECO:0000256" key="4">
    <source>
        <dbReference type="ARBA" id="ARBA00022679"/>
    </source>
</evidence>
<keyword evidence="11 12" id="KW-0119">Carbohydrate metabolism</keyword>
<dbReference type="PRINTS" id="PR00990">
    <property type="entry name" value="RIBOKINASE"/>
</dbReference>
<keyword evidence="5 12" id="KW-0479">Metal-binding</keyword>
<evidence type="ECO:0000256" key="9">
    <source>
        <dbReference type="ARBA" id="ARBA00022842"/>
    </source>
</evidence>
<dbReference type="OrthoDB" id="9775849at2"/>
<evidence type="ECO:0000256" key="10">
    <source>
        <dbReference type="ARBA" id="ARBA00022958"/>
    </source>
</evidence>
<dbReference type="InterPro" id="IPR002173">
    <property type="entry name" value="Carboh/pur_kinase_PfkB_CS"/>
</dbReference>
<name>A0A200JCU9_9ENTE</name>
<dbReference type="RefSeq" id="WP_087639690.1">
    <property type="nucleotide sequence ID" value="NZ_CP147246.1"/>
</dbReference>
<feature type="binding site" evidence="12">
    <location>
        <position position="284"/>
    </location>
    <ligand>
        <name>K(+)</name>
        <dbReference type="ChEBI" id="CHEBI:29103"/>
    </ligand>
</feature>
<dbReference type="UniPathway" id="UPA00916">
    <property type="reaction ID" value="UER00889"/>
</dbReference>
<dbReference type="EMBL" id="NIBQ01000001">
    <property type="protein sequence ID" value="OUZ35042.1"/>
    <property type="molecule type" value="Genomic_DNA"/>
</dbReference>
<dbReference type="PROSITE" id="PS00584">
    <property type="entry name" value="PFKB_KINASES_2"/>
    <property type="match status" value="1"/>
</dbReference>
<evidence type="ECO:0000256" key="8">
    <source>
        <dbReference type="ARBA" id="ARBA00022840"/>
    </source>
</evidence>
<gene>
    <name evidence="12" type="primary">rbsK</name>
    <name evidence="14" type="ORF">A5889_000517</name>
    <name evidence="15" type="ORF">A5889_003109</name>
</gene>
<dbReference type="GO" id="GO:0005829">
    <property type="term" value="C:cytosol"/>
    <property type="evidence" value="ECO:0007669"/>
    <property type="project" value="TreeGrafter"/>
</dbReference>
<dbReference type="EC" id="2.7.1.15" evidence="2 12"/>
<evidence type="ECO:0000313" key="16">
    <source>
        <dbReference type="Proteomes" id="UP000196151"/>
    </source>
</evidence>
<feature type="domain" description="Carbohydrate kinase PfkB" evidence="13">
    <location>
        <begin position="1"/>
        <end position="295"/>
    </location>
</feature>
<evidence type="ECO:0000256" key="11">
    <source>
        <dbReference type="ARBA" id="ARBA00023277"/>
    </source>
</evidence>
<keyword evidence="7 12" id="KW-0418">Kinase</keyword>
<dbReference type="InterPro" id="IPR002139">
    <property type="entry name" value="Ribo/fructo_kinase"/>
</dbReference>
<evidence type="ECO:0000313" key="14">
    <source>
        <dbReference type="EMBL" id="OUZ35042.1"/>
    </source>
</evidence>
<dbReference type="GO" id="GO:0019303">
    <property type="term" value="P:D-ribose catabolic process"/>
    <property type="evidence" value="ECO:0007669"/>
    <property type="project" value="UniProtKB-UniRule"/>
</dbReference>
<evidence type="ECO:0000256" key="3">
    <source>
        <dbReference type="ARBA" id="ARBA00016943"/>
    </source>
</evidence>
<dbReference type="CDD" id="cd01174">
    <property type="entry name" value="ribokinase"/>
    <property type="match status" value="1"/>
</dbReference>
<keyword evidence="9 12" id="KW-0460">Magnesium</keyword>
<comment type="subunit">
    <text evidence="12">Homodimer.</text>
</comment>
<sequence length="307" mass="32556">MNKVTVIGSINADTTLKMNYLPKHGETIHADELFTSGGGKGANQAIAAKRSGANTSFIGAVGADDTGKRMLDLLKKETIDVSGIKTLDDQTTGSAYVLLDSFGENSIIIHSGANNQITCEQVEENRNKIEESDFIIAQFESTIDSTIRAFELARAAGTKTILNPAPAIEQIPTQLLENTDMIVPNESEVEILTGIKITSEQSMIHAASSLHGLGIETVVITLGSAGAFYDQAGERGIIPAYPVKAVDTTAAGDTFIGAMAAILEKDFSNLEAAIRYGAKAASLTVQRYGAQPAIPYRSELDGFLVSK</sequence>
<keyword evidence="6 12" id="KW-0547">Nucleotide-binding</keyword>
<feature type="binding site" evidence="12">
    <location>
        <begin position="39"/>
        <end position="43"/>
    </location>
    <ligand>
        <name>substrate</name>
    </ligand>
</feature>
<comment type="caution">
    <text evidence="12">Lacks conserved residue(s) required for the propagation of feature annotation.</text>
</comment>
<accession>A0A200JCU9</accession>
<evidence type="ECO:0000313" key="15">
    <source>
        <dbReference type="EMBL" id="WYJ95561.1"/>
    </source>
</evidence>
<feature type="active site" description="Proton acceptor" evidence="12">
    <location>
        <position position="253"/>
    </location>
</feature>
<dbReference type="InterPro" id="IPR029056">
    <property type="entry name" value="Ribokinase-like"/>
</dbReference>
<dbReference type="GO" id="GO:0004747">
    <property type="term" value="F:ribokinase activity"/>
    <property type="evidence" value="ECO:0007669"/>
    <property type="project" value="UniProtKB-UniRule"/>
</dbReference>
<comment type="similarity">
    <text evidence="12">Belongs to the carbohydrate kinase PfkB family. Ribokinase subfamily.</text>
</comment>
<feature type="binding site" evidence="12">
    <location>
        <begin position="11"/>
        <end position="13"/>
    </location>
    <ligand>
        <name>substrate</name>
    </ligand>
</feature>
<feature type="binding site" evidence="12">
    <location>
        <position position="249"/>
    </location>
    <ligand>
        <name>K(+)</name>
        <dbReference type="ChEBI" id="CHEBI:29103"/>
    </ligand>
</feature>
<keyword evidence="4 12" id="KW-0808">Transferase</keyword>
<evidence type="ECO:0000256" key="6">
    <source>
        <dbReference type="ARBA" id="ARBA00022741"/>
    </source>
</evidence>
<dbReference type="Pfam" id="PF00294">
    <property type="entry name" value="PfkB"/>
    <property type="match status" value="1"/>
</dbReference>
<feature type="binding site" evidence="12">
    <location>
        <position position="247"/>
    </location>
    <ligand>
        <name>K(+)</name>
        <dbReference type="ChEBI" id="CHEBI:29103"/>
    </ligand>
</feature>
<feature type="binding site" evidence="12">
    <location>
        <position position="185"/>
    </location>
    <ligand>
        <name>ATP</name>
        <dbReference type="ChEBI" id="CHEBI:30616"/>
    </ligand>
</feature>
<feature type="binding site" evidence="12">
    <location>
        <begin position="252"/>
        <end position="253"/>
    </location>
    <ligand>
        <name>ATP</name>
        <dbReference type="ChEBI" id="CHEBI:30616"/>
    </ligand>
</feature>
<evidence type="ECO:0000256" key="1">
    <source>
        <dbReference type="ARBA" id="ARBA00005380"/>
    </source>
</evidence>
<reference evidence="15" key="2">
    <citation type="submission" date="2017-05" db="EMBL/GenBank/DDBJ databases">
        <authorList>
            <consortium name="The Broad Institute Genomics Platform"/>
            <consortium name="The Broad Institute Genomic Center for Infectious Diseases"/>
            <person name="Earl A."/>
            <person name="Manson A."/>
            <person name="Schwartman J."/>
            <person name="Gilmore M."/>
            <person name="Abouelleil A."/>
            <person name="Cao P."/>
            <person name="Chapman S."/>
            <person name="Cusick C."/>
            <person name="Shea T."/>
            <person name="Young S."/>
            <person name="Neafsey D."/>
            <person name="Nusbaum C."/>
            <person name="Birren B."/>
        </authorList>
    </citation>
    <scope>NUCLEOTIDE SEQUENCE</scope>
    <source>
        <strain evidence="15">9D6_DIV0238</strain>
    </source>
</reference>
<dbReference type="Proteomes" id="UP000196151">
    <property type="component" value="Chromosome"/>
</dbReference>
<comment type="function">
    <text evidence="12">Catalyzes the phosphorylation of ribose at O-5 in a reaction requiring ATP and magnesium. The resulting D-ribose-5-phosphate can then be used either for sythesis of nucleotides, histidine, and tryptophan, or as a component of the pentose phosphate pathway.</text>
</comment>
<comment type="subcellular location">
    <subcellularLocation>
        <location evidence="12">Cytoplasm</location>
    </subcellularLocation>
</comment>